<evidence type="ECO:0000313" key="1">
    <source>
        <dbReference type="EMBL" id="CAJ2643692.1"/>
    </source>
</evidence>
<protein>
    <submittedName>
        <fullName evidence="1">Uncharacterized protein</fullName>
    </submittedName>
</protein>
<reference evidence="1" key="1">
    <citation type="submission" date="2023-10" db="EMBL/GenBank/DDBJ databases">
        <authorList>
            <person name="Rodriguez Cubillos JULIANA M."/>
            <person name="De Vega J."/>
        </authorList>
    </citation>
    <scope>NUCLEOTIDE SEQUENCE</scope>
</reference>
<keyword evidence="2" id="KW-1185">Reference proteome</keyword>
<accession>A0ACB0JJ71</accession>
<gene>
    <name evidence="1" type="ORF">MILVUS5_LOCUS12874</name>
</gene>
<proteinExistence type="predicted"/>
<organism evidence="1 2">
    <name type="scientific">Trifolium pratense</name>
    <name type="common">Red clover</name>
    <dbReference type="NCBI Taxonomy" id="57577"/>
    <lineage>
        <taxon>Eukaryota</taxon>
        <taxon>Viridiplantae</taxon>
        <taxon>Streptophyta</taxon>
        <taxon>Embryophyta</taxon>
        <taxon>Tracheophyta</taxon>
        <taxon>Spermatophyta</taxon>
        <taxon>Magnoliopsida</taxon>
        <taxon>eudicotyledons</taxon>
        <taxon>Gunneridae</taxon>
        <taxon>Pentapetalae</taxon>
        <taxon>rosids</taxon>
        <taxon>fabids</taxon>
        <taxon>Fabales</taxon>
        <taxon>Fabaceae</taxon>
        <taxon>Papilionoideae</taxon>
        <taxon>50 kb inversion clade</taxon>
        <taxon>NPAAA clade</taxon>
        <taxon>Hologalegina</taxon>
        <taxon>IRL clade</taxon>
        <taxon>Trifolieae</taxon>
        <taxon>Trifolium</taxon>
    </lineage>
</organism>
<comment type="caution">
    <text evidence="1">The sequence shown here is derived from an EMBL/GenBank/DDBJ whole genome shotgun (WGS) entry which is preliminary data.</text>
</comment>
<dbReference type="EMBL" id="CASHSV030000034">
    <property type="protein sequence ID" value="CAJ2643692.1"/>
    <property type="molecule type" value="Genomic_DNA"/>
</dbReference>
<evidence type="ECO:0000313" key="2">
    <source>
        <dbReference type="Proteomes" id="UP001177021"/>
    </source>
</evidence>
<dbReference type="Proteomes" id="UP001177021">
    <property type="component" value="Unassembled WGS sequence"/>
</dbReference>
<name>A0ACB0JJ71_TRIPR</name>
<sequence length="68" mass="7793">MIMGQLPLSLPIQHQHMNHHLTQPNLADDLPPSVIDSLPLFTYSSNYRRSFAVTAADCVDWLSKFRKQ</sequence>